<sequence length="371" mass="42270">MILTLPVLLIYQDIKGVIISELGKSAMNIASSVASFIEQDIEPFKELASNGKYIKGSYDETYYEKMQETFRDIKEKTGVSFVYVEKRVSNTELAYIFDGEKQESKLFSPLGYIDILYEEERMVFDEKITVSTKLVNNPVWGELISGFAPIIDKKSGEVIALAGVDISLSYIDKIINSIKAIILTAIFIIIFLITVFVDRILRMRAKSLETDYLTGLYSKNYYESELDFIIRDSLFKEKVFCVFMIDIDDFKYINDHRGHIIGDKVLKSVANIMQENMRGVDICSRYGGDEFIVILPETTKEHAFLIGQRILDKISNLDLINVGIDIKISLSIGIVEWKPNMSAENLIECADQAMYISKKTGKNKVTIYKNN</sequence>
<evidence type="ECO:0000313" key="3">
    <source>
        <dbReference type="EMBL" id="MBP1924733.1"/>
    </source>
</evidence>
<dbReference type="SUPFAM" id="SSF55073">
    <property type="entry name" value="Nucleotide cyclase"/>
    <property type="match status" value="1"/>
</dbReference>
<dbReference type="Proteomes" id="UP001519342">
    <property type="component" value="Unassembled WGS sequence"/>
</dbReference>
<keyword evidence="4" id="KW-1185">Reference proteome</keyword>
<evidence type="ECO:0000256" key="1">
    <source>
        <dbReference type="SAM" id="Phobius"/>
    </source>
</evidence>
<protein>
    <submittedName>
        <fullName evidence="3">Diguanylate cyclase (GGDEF)-like protein</fullName>
    </submittedName>
</protein>
<dbReference type="RefSeq" id="WP_209510474.1">
    <property type="nucleotide sequence ID" value="NZ_JAGGKS010000001.1"/>
</dbReference>
<dbReference type="SMART" id="SM00267">
    <property type="entry name" value="GGDEF"/>
    <property type="match status" value="1"/>
</dbReference>
<dbReference type="NCBIfam" id="TIGR00254">
    <property type="entry name" value="GGDEF"/>
    <property type="match status" value="1"/>
</dbReference>
<dbReference type="PROSITE" id="PS50887">
    <property type="entry name" value="GGDEF"/>
    <property type="match status" value="1"/>
</dbReference>
<organism evidence="3 4">
    <name type="scientific">Sedimentibacter acidaminivorans</name>
    <dbReference type="NCBI Taxonomy" id="913099"/>
    <lineage>
        <taxon>Bacteria</taxon>
        <taxon>Bacillati</taxon>
        <taxon>Bacillota</taxon>
        <taxon>Tissierellia</taxon>
        <taxon>Sedimentibacter</taxon>
    </lineage>
</organism>
<dbReference type="InterPro" id="IPR043128">
    <property type="entry name" value="Rev_trsase/Diguanyl_cyclase"/>
</dbReference>
<dbReference type="Gene3D" id="3.30.70.270">
    <property type="match status" value="1"/>
</dbReference>
<evidence type="ECO:0000313" key="4">
    <source>
        <dbReference type="Proteomes" id="UP001519342"/>
    </source>
</evidence>
<proteinExistence type="predicted"/>
<keyword evidence="1" id="KW-0812">Transmembrane</keyword>
<gene>
    <name evidence="3" type="ORF">J2Z76_000586</name>
</gene>
<keyword evidence="1" id="KW-1133">Transmembrane helix</keyword>
<dbReference type="InterPro" id="IPR000160">
    <property type="entry name" value="GGDEF_dom"/>
</dbReference>
<feature type="transmembrane region" description="Helical" evidence="1">
    <location>
        <begin position="178"/>
        <end position="197"/>
    </location>
</feature>
<feature type="domain" description="GGDEF" evidence="2">
    <location>
        <begin position="238"/>
        <end position="370"/>
    </location>
</feature>
<evidence type="ECO:0000259" key="2">
    <source>
        <dbReference type="PROSITE" id="PS50887"/>
    </source>
</evidence>
<dbReference type="InterPro" id="IPR029787">
    <property type="entry name" value="Nucleotide_cyclase"/>
</dbReference>
<name>A0ABS4GAK9_9FIRM</name>
<dbReference type="PANTHER" id="PTHR45138:SF9">
    <property type="entry name" value="DIGUANYLATE CYCLASE DGCM-RELATED"/>
    <property type="match status" value="1"/>
</dbReference>
<dbReference type="CDD" id="cd01949">
    <property type="entry name" value="GGDEF"/>
    <property type="match status" value="1"/>
</dbReference>
<dbReference type="PANTHER" id="PTHR45138">
    <property type="entry name" value="REGULATORY COMPONENTS OF SENSORY TRANSDUCTION SYSTEM"/>
    <property type="match status" value="1"/>
</dbReference>
<dbReference type="InterPro" id="IPR050469">
    <property type="entry name" value="Diguanylate_Cyclase"/>
</dbReference>
<reference evidence="3 4" key="1">
    <citation type="submission" date="2021-03" db="EMBL/GenBank/DDBJ databases">
        <title>Genomic Encyclopedia of Type Strains, Phase IV (KMG-IV): sequencing the most valuable type-strain genomes for metagenomic binning, comparative biology and taxonomic classification.</title>
        <authorList>
            <person name="Goeker M."/>
        </authorList>
    </citation>
    <scope>NUCLEOTIDE SEQUENCE [LARGE SCALE GENOMIC DNA]</scope>
    <source>
        <strain evidence="3 4">DSM 24004</strain>
    </source>
</reference>
<comment type="caution">
    <text evidence="3">The sequence shown here is derived from an EMBL/GenBank/DDBJ whole genome shotgun (WGS) entry which is preliminary data.</text>
</comment>
<accession>A0ABS4GAK9</accession>
<dbReference type="EMBL" id="JAGGKS010000001">
    <property type="protein sequence ID" value="MBP1924733.1"/>
    <property type="molecule type" value="Genomic_DNA"/>
</dbReference>
<dbReference type="Pfam" id="PF00990">
    <property type="entry name" value="GGDEF"/>
    <property type="match status" value="1"/>
</dbReference>
<keyword evidence="1" id="KW-0472">Membrane</keyword>